<gene>
    <name evidence="1" type="ORF">UFOVP1195_63</name>
    <name evidence="2" type="ORF">UFOVP1288_63</name>
    <name evidence="3" type="ORF">UFOVP1409_63</name>
</gene>
<accession>A0A6J5RAA5</accession>
<reference evidence="1" key="1">
    <citation type="submission" date="2020-05" db="EMBL/GenBank/DDBJ databases">
        <authorList>
            <person name="Chiriac C."/>
            <person name="Salcher M."/>
            <person name="Ghai R."/>
            <person name="Kavagutti S V."/>
        </authorList>
    </citation>
    <scope>NUCLEOTIDE SEQUENCE</scope>
</reference>
<organism evidence="1">
    <name type="scientific">uncultured Caudovirales phage</name>
    <dbReference type="NCBI Taxonomy" id="2100421"/>
    <lineage>
        <taxon>Viruses</taxon>
        <taxon>Duplodnaviria</taxon>
        <taxon>Heunggongvirae</taxon>
        <taxon>Uroviricota</taxon>
        <taxon>Caudoviricetes</taxon>
        <taxon>Peduoviridae</taxon>
        <taxon>Maltschvirus</taxon>
        <taxon>Maltschvirus maltsch</taxon>
    </lineage>
</organism>
<proteinExistence type="predicted"/>
<dbReference type="EMBL" id="LR797352">
    <property type="protein sequence ID" value="CAB4205157.1"/>
    <property type="molecule type" value="Genomic_DNA"/>
</dbReference>
<evidence type="ECO:0000313" key="1">
    <source>
        <dbReference type="EMBL" id="CAB4190441.1"/>
    </source>
</evidence>
<name>A0A6J5RAA5_9CAUD</name>
<dbReference type="EMBL" id="LR797149">
    <property type="protein sequence ID" value="CAB4190441.1"/>
    <property type="molecule type" value="Genomic_DNA"/>
</dbReference>
<protein>
    <submittedName>
        <fullName evidence="1">Uncharacterized protein</fullName>
    </submittedName>
</protein>
<sequence>MAQVTFSGPIRSLNGLYTRGPGSIITNTASTLTITPQAHGGRIIYNNVATTTITLPAVDVTAGATGDNPNNLGVVYTFYIAATATAVKIRTTSSSPGDLFVGSLVSGKDGILTAGGTATFIPNGSSNDVISMNGTTTGGIAGSYLSVVAVATNTYLVQGVLIGSGTLATPFADS</sequence>
<dbReference type="EMBL" id="LR797238">
    <property type="protein sequence ID" value="CAB4196150.1"/>
    <property type="molecule type" value="Genomic_DNA"/>
</dbReference>
<evidence type="ECO:0000313" key="3">
    <source>
        <dbReference type="EMBL" id="CAB4205157.1"/>
    </source>
</evidence>
<evidence type="ECO:0000313" key="2">
    <source>
        <dbReference type="EMBL" id="CAB4196150.1"/>
    </source>
</evidence>